<keyword evidence="2" id="KW-0813">Transport</keyword>
<protein>
    <submittedName>
        <fullName evidence="9">MFS transporter</fullName>
    </submittedName>
</protein>
<dbReference type="GO" id="GO:0005886">
    <property type="term" value="C:plasma membrane"/>
    <property type="evidence" value="ECO:0007669"/>
    <property type="project" value="UniProtKB-SubCell"/>
</dbReference>
<dbReference type="SUPFAM" id="SSF103473">
    <property type="entry name" value="MFS general substrate transporter"/>
    <property type="match status" value="1"/>
</dbReference>
<evidence type="ECO:0000259" key="8">
    <source>
        <dbReference type="PROSITE" id="PS50850"/>
    </source>
</evidence>
<dbReference type="NCBIfam" id="TIGR00897">
    <property type="entry name" value="2A0118"/>
    <property type="match status" value="1"/>
</dbReference>
<feature type="transmembrane region" description="Helical" evidence="7">
    <location>
        <begin position="354"/>
        <end position="377"/>
    </location>
</feature>
<dbReference type="InterPro" id="IPR020846">
    <property type="entry name" value="MFS_dom"/>
</dbReference>
<dbReference type="InterPro" id="IPR036259">
    <property type="entry name" value="MFS_trans_sf"/>
</dbReference>
<feature type="transmembrane region" description="Helical" evidence="7">
    <location>
        <begin position="171"/>
        <end position="196"/>
    </location>
</feature>
<comment type="caution">
    <text evidence="9">The sequence shown here is derived from an EMBL/GenBank/DDBJ whole genome shotgun (WGS) entry which is preliminary data.</text>
</comment>
<sequence>MNAISSEKGTFLGLRKDLVLGLIGVLLFIVGDGLEHAWISPYLVDEGMSIQHTALLITIYGVAVTIGAWFSGVLAEAWGPRKTMLTGAAFWLIGQVLFLTIALPSMNLAIMIPTYAIRGLGYPLFCYSFLVWVTYTNPQKTLGTAVGWFYLAFTGGLYIVANYYASFMIPIIGHVGLLWSAMLWVVAGTTIVIIFVKGRMRESVDMKEQLKILLSGITIVKENPRVGLGGIVRMINSISQFGLPVFFPTYLASYGFSTEKWLSIWATAFIVNIAFNLIFGIVGDKIGWRKTIMWFGGIGCGIVMIIMAYAPVIFGDNFVAMLLVGCLYGAILAAFCPISALLPSLEPEKRGSTMSILNLGAGLAAFAGPGIVGLFIGSIGAVGVLWIFAFLYFTSSILMIWVKSPSENKAEKHETLIS</sequence>
<accession>A0A8B5Y3X5</accession>
<evidence type="ECO:0000313" key="10">
    <source>
        <dbReference type="Proteomes" id="UP000317770"/>
    </source>
</evidence>
<comment type="subcellular location">
    <subcellularLocation>
        <location evidence="1">Cell membrane</location>
        <topology evidence="1">Multi-pass membrane protein</topology>
    </subcellularLocation>
</comment>
<feature type="transmembrane region" description="Helical" evidence="7">
    <location>
        <begin position="147"/>
        <end position="165"/>
    </location>
</feature>
<dbReference type="InterPro" id="IPR004748">
    <property type="entry name" value="Polyol_permease-like"/>
</dbReference>
<evidence type="ECO:0000256" key="2">
    <source>
        <dbReference type="ARBA" id="ARBA00022448"/>
    </source>
</evidence>
<name>A0A8B5Y3X5_9BACI</name>
<dbReference type="Pfam" id="PF07690">
    <property type="entry name" value="MFS_1"/>
    <property type="match status" value="1"/>
</dbReference>
<feature type="transmembrane region" description="Helical" evidence="7">
    <location>
        <begin position="262"/>
        <end position="282"/>
    </location>
</feature>
<dbReference type="GO" id="GO:0022857">
    <property type="term" value="F:transmembrane transporter activity"/>
    <property type="evidence" value="ECO:0007669"/>
    <property type="project" value="InterPro"/>
</dbReference>
<dbReference type="RefSeq" id="WP_144476480.1">
    <property type="nucleotide sequence ID" value="NZ_VNKI01000001.1"/>
</dbReference>
<feature type="transmembrane region" description="Helical" evidence="7">
    <location>
        <begin position="320"/>
        <end position="342"/>
    </location>
</feature>
<dbReference type="AlphaFoldDB" id="A0A8B5Y3X5"/>
<evidence type="ECO:0000256" key="4">
    <source>
        <dbReference type="ARBA" id="ARBA00022692"/>
    </source>
</evidence>
<dbReference type="CDD" id="cd17337">
    <property type="entry name" value="MFS_CsbX"/>
    <property type="match status" value="1"/>
</dbReference>
<keyword evidence="6 7" id="KW-0472">Membrane</keyword>
<dbReference type="Proteomes" id="UP000317770">
    <property type="component" value="Unassembled WGS sequence"/>
</dbReference>
<evidence type="ECO:0000313" key="9">
    <source>
        <dbReference type="EMBL" id="TVX83842.1"/>
    </source>
</evidence>
<feature type="transmembrane region" description="Helical" evidence="7">
    <location>
        <begin position="383"/>
        <end position="402"/>
    </location>
</feature>
<evidence type="ECO:0000256" key="5">
    <source>
        <dbReference type="ARBA" id="ARBA00022989"/>
    </source>
</evidence>
<keyword evidence="3" id="KW-1003">Cell membrane</keyword>
<evidence type="ECO:0000256" key="3">
    <source>
        <dbReference type="ARBA" id="ARBA00022475"/>
    </source>
</evidence>
<feature type="transmembrane region" description="Helical" evidence="7">
    <location>
        <begin position="294"/>
        <end position="314"/>
    </location>
</feature>
<keyword evidence="4 7" id="KW-0812">Transmembrane</keyword>
<reference evidence="9 10" key="1">
    <citation type="submission" date="2019-07" db="EMBL/GenBank/DDBJ databases">
        <title>Genome assembly of Bacillus simplex strain GGC-P6A.</title>
        <authorList>
            <person name="Jennings M.E."/>
            <person name="Barton H.A."/>
        </authorList>
    </citation>
    <scope>NUCLEOTIDE SEQUENCE [LARGE SCALE GENOMIC DNA]</scope>
    <source>
        <strain evidence="9 10">GGC-P6A</strain>
    </source>
</reference>
<dbReference type="PANTHER" id="PTHR23517">
    <property type="entry name" value="RESISTANCE PROTEIN MDTM, PUTATIVE-RELATED-RELATED"/>
    <property type="match status" value="1"/>
</dbReference>
<feature type="transmembrane region" description="Helical" evidence="7">
    <location>
        <begin position="115"/>
        <end position="135"/>
    </location>
</feature>
<evidence type="ECO:0000256" key="6">
    <source>
        <dbReference type="ARBA" id="ARBA00023136"/>
    </source>
</evidence>
<keyword evidence="5 7" id="KW-1133">Transmembrane helix</keyword>
<organism evidence="9 10">
    <name type="scientific">Peribacillus simplex</name>
    <dbReference type="NCBI Taxonomy" id="1478"/>
    <lineage>
        <taxon>Bacteria</taxon>
        <taxon>Bacillati</taxon>
        <taxon>Bacillota</taxon>
        <taxon>Bacilli</taxon>
        <taxon>Bacillales</taxon>
        <taxon>Bacillaceae</taxon>
        <taxon>Peribacillus</taxon>
    </lineage>
</organism>
<dbReference type="EMBL" id="VNKI01000001">
    <property type="protein sequence ID" value="TVX83842.1"/>
    <property type="molecule type" value="Genomic_DNA"/>
</dbReference>
<feature type="transmembrane region" description="Helical" evidence="7">
    <location>
        <begin position="84"/>
        <end position="103"/>
    </location>
</feature>
<proteinExistence type="predicted"/>
<evidence type="ECO:0000256" key="7">
    <source>
        <dbReference type="SAM" id="Phobius"/>
    </source>
</evidence>
<feature type="domain" description="Major facilitator superfamily (MFS) profile" evidence="8">
    <location>
        <begin position="17"/>
        <end position="407"/>
    </location>
</feature>
<gene>
    <name evidence="9" type="ORF">FQP34_00990</name>
</gene>
<evidence type="ECO:0000256" key="1">
    <source>
        <dbReference type="ARBA" id="ARBA00004651"/>
    </source>
</evidence>
<feature type="transmembrane region" description="Helical" evidence="7">
    <location>
        <begin position="53"/>
        <end position="72"/>
    </location>
</feature>
<dbReference type="InterPro" id="IPR050171">
    <property type="entry name" value="MFS_Transporters"/>
</dbReference>
<feature type="transmembrane region" description="Helical" evidence="7">
    <location>
        <begin position="238"/>
        <end position="256"/>
    </location>
</feature>
<dbReference type="InterPro" id="IPR011701">
    <property type="entry name" value="MFS"/>
</dbReference>
<dbReference type="PROSITE" id="PS50850">
    <property type="entry name" value="MFS"/>
    <property type="match status" value="1"/>
</dbReference>
<dbReference type="Gene3D" id="1.20.1250.20">
    <property type="entry name" value="MFS general substrate transporter like domains"/>
    <property type="match status" value="2"/>
</dbReference>